<dbReference type="Proteomes" id="UP000004949">
    <property type="component" value="Unassembled WGS sequence"/>
</dbReference>
<comment type="caution">
    <text evidence="1">The sequence shown here is derived from an EMBL/GenBank/DDBJ whole genome shotgun (WGS) entry which is preliminary data.</text>
</comment>
<evidence type="ECO:0000313" key="2">
    <source>
        <dbReference type="Proteomes" id="UP000004949"/>
    </source>
</evidence>
<protein>
    <submittedName>
        <fullName evidence="1">Uncharacterized protein</fullName>
    </submittedName>
</protein>
<accession>G6XH25</accession>
<proteinExistence type="predicted"/>
<dbReference type="AlphaFoldDB" id="G6XH25"/>
<sequence>MASMATDGLIPLHMLTDVPDWPQARLRDALLIRAPDGAGEDWPHCITLPASTPFQMRHGAGCACCSREPAVMTLAAVFQERVMGKRPPFREVVLVMHPEERHALRDILENDVLVRARYRLAGQE</sequence>
<organism evidence="1 2">
    <name type="scientific">Gluconobacter morbifer G707</name>
    <dbReference type="NCBI Taxonomy" id="1088869"/>
    <lineage>
        <taxon>Bacteria</taxon>
        <taxon>Pseudomonadati</taxon>
        <taxon>Pseudomonadota</taxon>
        <taxon>Alphaproteobacteria</taxon>
        <taxon>Acetobacterales</taxon>
        <taxon>Acetobacteraceae</taxon>
        <taxon>Gluconobacter</taxon>
    </lineage>
</organism>
<keyword evidence="2" id="KW-1185">Reference proteome</keyword>
<dbReference type="EMBL" id="AGQV01000001">
    <property type="protein sequence ID" value="EHH69483.1"/>
    <property type="molecule type" value="Genomic_DNA"/>
</dbReference>
<dbReference type="PATRIC" id="fig|1088869.3.peg.796"/>
<gene>
    <name evidence="1" type="ORF">GMO_07900</name>
</gene>
<dbReference type="STRING" id="1088869.GMO_07900"/>
<evidence type="ECO:0000313" key="1">
    <source>
        <dbReference type="EMBL" id="EHH69483.1"/>
    </source>
</evidence>
<reference evidence="1 2" key="1">
    <citation type="submission" date="2011-10" db="EMBL/GenBank/DDBJ databases">
        <title>Genome sequence of Gluconobacter morbifer G707, isolated from Drosophila gut.</title>
        <authorList>
            <person name="Lee W.-J."/>
            <person name="Kim E.-K."/>
        </authorList>
    </citation>
    <scope>NUCLEOTIDE SEQUENCE [LARGE SCALE GENOMIC DNA]</scope>
    <source>
        <strain evidence="1 2">G707</strain>
    </source>
</reference>
<name>G6XH25_9PROT</name>